<feature type="compositionally biased region" description="Polar residues" evidence="4">
    <location>
        <begin position="9"/>
        <end position="19"/>
    </location>
</feature>
<evidence type="ECO:0000256" key="2">
    <source>
        <dbReference type="ARBA" id="ARBA00022741"/>
    </source>
</evidence>
<dbReference type="InterPro" id="IPR043129">
    <property type="entry name" value="ATPase_NBD"/>
</dbReference>
<evidence type="ECO:0000256" key="3">
    <source>
        <dbReference type="ARBA" id="ARBA00022840"/>
    </source>
</evidence>
<keyword evidence="3" id="KW-0067">ATP-binding</keyword>
<dbReference type="Gene3D" id="3.90.640.10">
    <property type="entry name" value="Actin, Chain A, domain 4"/>
    <property type="match status" value="1"/>
</dbReference>
<dbReference type="InterPro" id="IPR013126">
    <property type="entry name" value="Hsp_70_fam"/>
</dbReference>
<dbReference type="AlphaFoldDB" id="A0A2A2JKV8"/>
<evidence type="ECO:0000313" key="6">
    <source>
        <dbReference type="Proteomes" id="UP000218231"/>
    </source>
</evidence>
<evidence type="ECO:0000256" key="4">
    <source>
        <dbReference type="SAM" id="MobiDB-lite"/>
    </source>
</evidence>
<dbReference type="Pfam" id="PF00012">
    <property type="entry name" value="HSP70"/>
    <property type="match status" value="1"/>
</dbReference>
<organism evidence="5 6">
    <name type="scientific">Diploscapter pachys</name>
    <dbReference type="NCBI Taxonomy" id="2018661"/>
    <lineage>
        <taxon>Eukaryota</taxon>
        <taxon>Metazoa</taxon>
        <taxon>Ecdysozoa</taxon>
        <taxon>Nematoda</taxon>
        <taxon>Chromadorea</taxon>
        <taxon>Rhabditida</taxon>
        <taxon>Rhabditina</taxon>
        <taxon>Rhabditomorpha</taxon>
        <taxon>Rhabditoidea</taxon>
        <taxon>Rhabditidae</taxon>
        <taxon>Diploscapter</taxon>
    </lineage>
</organism>
<keyword evidence="2" id="KW-0547">Nucleotide-binding</keyword>
<evidence type="ECO:0000256" key="1">
    <source>
        <dbReference type="ARBA" id="ARBA00007381"/>
    </source>
</evidence>
<name>A0A2A2JKV8_9BILA</name>
<sequence length="275" mass="30726">MGHQDIGSIEQSSNSGNSKNDVDIPRTSSFGIEKAAADPLLNNPLIKPITSEPNENLNICDAVAIDIGTSKCKIAVCKEEYIQIVEHEANRSVPSYVALSEQGEWLVGRMAENYAVCLQNVIYVEDCARSTMNHIVSGMLFPTIKLIDEPIAVAAAYAPKLNIHPEGDVVLVFCMGAGYLQVAAYFIQQKTQEEKANWTDLTIAQISGIEPIVENFAGDDIDRLIFEEMMDKLAKQLQDLFKLQDQIKFQYQLQLQNQLQLQHQIQLQDQLQVQD</sequence>
<comment type="similarity">
    <text evidence="1">Belongs to the heat shock protein 70 family.</text>
</comment>
<dbReference type="EMBL" id="LIAE01010375">
    <property type="protein sequence ID" value="PAV62315.1"/>
    <property type="molecule type" value="Genomic_DNA"/>
</dbReference>
<dbReference type="Proteomes" id="UP000218231">
    <property type="component" value="Unassembled WGS sequence"/>
</dbReference>
<gene>
    <name evidence="5" type="ORF">WR25_12435</name>
</gene>
<reference evidence="5 6" key="1">
    <citation type="journal article" date="2017" name="Curr. Biol.">
        <title>Genome architecture and evolution of a unichromosomal asexual nematode.</title>
        <authorList>
            <person name="Fradin H."/>
            <person name="Zegar C."/>
            <person name="Gutwein M."/>
            <person name="Lucas J."/>
            <person name="Kovtun M."/>
            <person name="Corcoran D."/>
            <person name="Baugh L.R."/>
            <person name="Kiontke K."/>
            <person name="Gunsalus K."/>
            <person name="Fitch D.H."/>
            <person name="Piano F."/>
        </authorList>
    </citation>
    <scope>NUCLEOTIDE SEQUENCE [LARGE SCALE GENOMIC DNA]</scope>
    <source>
        <strain evidence="5">PF1309</strain>
    </source>
</reference>
<evidence type="ECO:0000313" key="5">
    <source>
        <dbReference type="EMBL" id="PAV62315.1"/>
    </source>
</evidence>
<keyword evidence="6" id="KW-1185">Reference proteome</keyword>
<feature type="region of interest" description="Disordered" evidence="4">
    <location>
        <begin position="1"/>
        <end position="24"/>
    </location>
</feature>
<proteinExistence type="inferred from homology"/>
<accession>A0A2A2JKV8</accession>
<dbReference type="Gene3D" id="3.30.420.40">
    <property type="match status" value="3"/>
</dbReference>
<protein>
    <submittedName>
        <fullName evidence="5">Uncharacterized protein</fullName>
    </submittedName>
</protein>
<dbReference type="GO" id="GO:0005524">
    <property type="term" value="F:ATP binding"/>
    <property type="evidence" value="ECO:0007669"/>
    <property type="project" value="UniProtKB-KW"/>
</dbReference>
<dbReference type="GO" id="GO:0140662">
    <property type="term" value="F:ATP-dependent protein folding chaperone"/>
    <property type="evidence" value="ECO:0007669"/>
    <property type="project" value="InterPro"/>
</dbReference>
<dbReference type="SUPFAM" id="SSF53067">
    <property type="entry name" value="Actin-like ATPase domain"/>
    <property type="match status" value="1"/>
</dbReference>
<comment type="caution">
    <text evidence="5">The sequence shown here is derived from an EMBL/GenBank/DDBJ whole genome shotgun (WGS) entry which is preliminary data.</text>
</comment>